<accession>A0ABT1UDN6</accession>
<evidence type="ECO:0000313" key="1">
    <source>
        <dbReference type="EMBL" id="MCQ8179541.1"/>
    </source>
</evidence>
<name>A0ABT1UDN6_9GAMM</name>
<dbReference type="EMBL" id="JANIBM010000001">
    <property type="protein sequence ID" value="MCQ8179541.1"/>
    <property type="molecule type" value="Genomic_DNA"/>
</dbReference>
<evidence type="ECO:0008006" key="3">
    <source>
        <dbReference type="Google" id="ProtNLM"/>
    </source>
</evidence>
<evidence type="ECO:0000313" key="2">
    <source>
        <dbReference type="Proteomes" id="UP001524569"/>
    </source>
</evidence>
<comment type="caution">
    <text evidence="1">The sequence shown here is derived from an EMBL/GenBank/DDBJ whole genome shotgun (WGS) entry which is preliminary data.</text>
</comment>
<reference evidence="1 2" key="1">
    <citation type="submission" date="2022-07" db="EMBL/GenBank/DDBJ databases">
        <title>Methylomonas rivi sp. nov., Methylomonas rosea sp. nov., Methylomonas aureus sp. nov. and Methylomonas subterranea sp. nov., four novel methanotrophs isolated from a freshwater creek and the deep terrestrial subsurface.</title>
        <authorList>
            <person name="Abin C."/>
            <person name="Sankaranarayanan K."/>
            <person name="Garner C."/>
            <person name="Sindelar R."/>
            <person name="Kotary K."/>
            <person name="Garner R."/>
            <person name="Barclay S."/>
            <person name="Lawson P."/>
            <person name="Krumholz L."/>
        </authorList>
    </citation>
    <scope>NUCLEOTIDE SEQUENCE [LARGE SCALE GENOMIC DNA]</scope>
    <source>
        <strain evidence="1 2">SURF-1</strain>
    </source>
</reference>
<proteinExistence type="predicted"/>
<sequence length="158" mass="16629">MNYAIIPAQHVVAKTVGLAAICSYKNNCEVQYMKILKSAVIAFSLAAAMGSFSTAAVAEAGRTSYKPIDAINGVLERINAAETAINNGAEDAEVAALIKKAADFSEEINANDKVARENSKVRSHLKAAITSAKAANLQESKEHLAKAKAGIEGLKKLL</sequence>
<organism evidence="1 2">
    <name type="scientific">Methylomonas aurea</name>
    <dbReference type="NCBI Taxonomy" id="2952224"/>
    <lineage>
        <taxon>Bacteria</taxon>
        <taxon>Pseudomonadati</taxon>
        <taxon>Pseudomonadota</taxon>
        <taxon>Gammaproteobacteria</taxon>
        <taxon>Methylococcales</taxon>
        <taxon>Methylococcaceae</taxon>
        <taxon>Methylomonas</taxon>
    </lineage>
</organism>
<dbReference type="RefSeq" id="WP_256608926.1">
    <property type="nucleotide sequence ID" value="NZ_JANIBM010000001.1"/>
</dbReference>
<gene>
    <name evidence="1" type="ORF">NP603_00345</name>
</gene>
<protein>
    <recommendedName>
        <fullName evidence="3">DUF4398 domain-containing protein</fullName>
    </recommendedName>
</protein>
<dbReference type="Proteomes" id="UP001524569">
    <property type="component" value="Unassembled WGS sequence"/>
</dbReference>
<keyword evidence="2" id="KW-1185">Reference proteome</keyword>